<comment type="catalytic activity">
    <reaction evidence="9">
        <text>a 5'-end NAD(+)-phospho-ribonucleoside in mRNA + H2O = a 5'-end phospho-adenosine-phospho-ribonucleoside in mRNA + beta-nicotinamide D-ribonucleotide + 2 H(+)</text>
        <dbReference type="Rhea" id="RHEA:60876"/>
        <dbReference type="Rhea" id="RHEA-COMP:15698"/>
        <dbReference type="Rhea" id="RHEA-COMP:15719"/>
        <dbReference type="ChEBI" id="CHEBI:14649"/>
        <dbReference type="ChEBI" id="CHEBI:15377"/>
        <dbReference type="ChEBI" id="CHEBI:15378"/>
        <dbReference type="ChEBI" id="CHEBI:144029"/>
        <dbReference type="ChEBI" id="CHEBI:144051"/>
    </reaction>
    <physiologicalReaction direction="left-to-right" evidence="9">
        <dbReference type="Rhea" id="RHEA:60877"/>
    </physiologicalReaction>
</comment>
<dbReference type="InterPro" id="IPR020084">
    <property type="entry name" value="NUDIX_hydrolase_CS"/>
</dbReference>
<sequence length="272" mass="30520">MSFEPWYTVKRARPTPTDPILVLNRSQAALLPLGESGRLAVPCASCFPMLLAEELVVLGELHGRPCYGYLAAEFPAATAGLIYCDLREAFSRVDEAEYHLLLRGKPILEWLNIRRYCGVCGEILCDSEQEEARCCPNCGTLFFPKISPAVIVGVQRGKDEILLAHNHKFRSRIYSFIAGFVEPGESAEAAVRREVREEVGIEIDNIRYWGSQSWPFPDSLMLGFMADYVSGEVRPDGAEIADADFYRRNAMPDIPQPGSIARRMLDAWLDRD</sequence>
<feature type="domain" description="Nudix hydrolase" evidence="10">
    <location>
        <begin position="144"/>
        <end position="270"/>
    </location>
</feature>
<dbReference type="EC" id="3.6.1.22" evidence="4"/>
<dbReference type="Gene3D" id="3.90.79.20">
    <property type="match status" value="1"/>
</dbReference>
<comment type="cofactor">
    <cofactor evidence="1">
        <name>Mg(2+)</name>
        <dbReference type="ChEBI" id="CHEBI:18420"/>
    </cofactor>
</comment>
<dbReference type="PROSITE" id="PS00893">
    <property type="entry name" value="NUDIX_BOX"/>
    <property type="match status" value="1"/>
</dbReference>
<dbReference type="AlphaFoldDB" id="A0A645CNG8"/>
<keyword evidence="7" id="KW-0460">Magnesium</keyword>
<keyword evidence="8" id="KW-0520">NAD</keyword>
<organism evidence="11">
    <name type="scientific">bioreactor metagenome</name>
    <dbReference type="NCBI Taxonomy" id="1076179"/>
    <lineage>
        <taxon>unclassified sequences</taxon>
        <taxon>metagenomes</taxon>
        <taxon>ecological metagenomes</taxon>
    </lineage>
</organism>
<dbReference type="EMBL" id="VSSQ01028639">
    <property type="protein sequence ID" value="MPM78435.1"/>
    <property type="molecule type" value="Genomic_DNA"/>
</dbReference>
<dbReference type="PANTHER" id="PTHR42904">
    <property type="entry name" value="NUDIX HYDROLASE, NUDC SUBFAMILY"/>
    <property type="match status" value="1"/>
</dbReference>
<proteinExistence type="inferred from homology"/>
<dbReference type="GO" id="GO:0110153">
    <property type="term" value="F:RNA NAD-cap (NMN-forming) hydrolase activity"/>
    <property type="evidence" value="ECO:0007669"/>
    <property type="project" value="RHEA"/>
</dbReference>
<evidence type="ECO:0000256" key="1">
    <source>
        <dbReference type="ARBA" id="ARBA00001946"/>
    </source>
</evidence>
<accession>A0A645CNG8</accession>
<evidence type="ECO:0000256" key="4">
    <source>
        <dbReference type="ARBA" id="ARBA00012381"/>
    </source>
</evidence>
<dbReference type="PANTHER" id="PTHR42904:SF6">
    <property type="entry name" value="NAD-CAPPED RNA HYDROLASE NUDT12"/>
    <property type="match status" value="1"/>
</dbReference>
<reference evidence="11" key="1">
    <citation type="submission" date="2019-08" db="EMBL/GenBank/DDBJ databases">
        <authorList>
            <person name="Kucharzyk K."/>
            <person name="Murdoch R.W."/>
            <person name="Higgins S."/>
            <person name="Loffler F."/>
        </authorList>
    </citation>
    <scope>NUCLEOTIDE SEQUENCE</scope>
</reference>
<evidence type="ECO:0000256" key="3">
    <source>
        <dbReference type="ARBA" id="ARBA00009595"/>
    </source>
</evidence>
<evidence type="ECO:0000256" key="5">
    <source>
        <dbReference type="ARBA" id="ARBA00022723"/>
    </source>
</evidence>
<dbReference type="PROSITE" id="PS51462">
    <property type="entry name" value="NUDIX"/>
    <property type="match status" value="1"/>
</dbReference>
<protein>
    <recommendedName>
        <fullName evidence="4">NAD(+) diphosphatase</fullName>
        <ecNumber evidence="4">3.6.1.22</ecNumber>
    </recommendedName>
</protein>
<comment type="similarity">
    <text evidence="3">Belongs to the Nudix hydrolase family. NudC subfamily.</text>
</comment>
<comment type="caution">
    <text evidence="11">The sequence shown here is derived from an EMBL/GenBank/DDBJ whole genome shotgun (WGS) entry which is preliminary data.</text>
</comment>
<dbReference type="GO" id="GO:0006742">
    <property type="term" value="P:NADP+ catabolic process"/>
    <property type="evidence" value="ECO:0007669"/>
    <property type="project" value="TreeGrafter"/>
</dbReference>
<keyword evidence="5" id="KW-0479">Metal-binding</keyword>
<comment type="cofactor">
    <cofactor evidence="2">
        <name>Zn(2+)</name>
        <dbReference type="ChEBI" id="CHEBI:29105"/>
    </cofactor>
</comment>
<dbReference type="PRINTS" id="PR00502">
    <property type="entry name" value="NUDIXFAMILY"/>
</dbReference>
<dbReference type="GO" id="GO:0005829">
    <property type="term" value="C:cytosol"/>
    <property type="evidence" value="ECO:0007669"/>
    <property type="project" value="TreeGrafter"/>
</dbReference>
<dbReference type="Gene3D" id="3.90.79.10">
    <property type="entry name" value="Nucleoside Triphosphate Pyrophosphohydrolase"/>
    <property type="match status" value="1"/>
</dbReference>
<dbReference type="InterPro" id="IPR049734">
    <property type="entry name" value="NudC-like_C"/>
</dbReference>
<dbReference type="CDD" id="cd03429">
    <property type="entry name" value="NUDIX_NADH_pyrophosphatase_Nudt13"/>
    <property type="match status" value="1"/>
</dbReference>
<evidence type="ECO:0000256" key="9">
    <source>
        <dbReference type="ARBA" id="ARBA00023679"/>
    </source>
</evidence>
<dbReference type="GO" id="GO:0035529">
    <property type="term" value="F:NADH pyrophosphatase activity"/>
    <property type="evidence" value="ECO:0007669"/>
    <property type="project" value="TreeGrafter"/>
</dbReference>
<evidence type="ECO:0000256" key="8">
    <source>
        <dbReference type="ARBA" id="ARBA00023027"/>
    </source>
</evidence>
<name>A0A645CNG8_9ZZZZ</name>
<evidence type="ECO:0000256" key="6">
    <source>
        <dbReference type="ARBA" id="ARBA00022801"/>
    </source>
</evidence>
<evidence type="ECO:0000256" key="2">
    <source>
        <dbReference type="ARBA" id="ARBA00001947"/>
    </source>
</evidence>
<dbReference type="InterPro" id="IPR000086">
    <property type="entry name" value="NUDIX_hydrolase_dom"/>
</dbReference>
<dbReference type="GO" id="GO:0046872">
    <property type="term" value="F:metal ion binding"/>
    <property type="evidence" value="ECO:0007669"/>
    <property type="project" value="UniProtKB-KW"/>
</dbReference>
<dbReference type="Pfam" id="PF00293">
    <property type="entry name" value="NUDIX"/>
    <property type="match status" value="1"/>
</dbReference>
<dbReference type="InterPro" id="IPR050241">
    <property type="entry name" value="NAD-cap_RNA_hydrolase_NudC"/>
</dbReference>
<keyword evidence="6 11" id="KW-0378">Hydrolase</keyword>
<evidence type="ECO:0000313" key="11">
    <source>
        <dbReference type="EMBL" id="MPM78435.1"/>
    </source>
</evidence>
<evidence type="ECO:0000259" key="10">
    <source>
        <dbReference type="PROSITE" id="PS51462"/>
    </source>
</evidence>
<gene>
    <name evidence="11" type="primary">nudC_20</name>
    <name evidence="11" type="ORF">SDC9_125446</name>
</gene>
<dbReference type="NCBIfam" id="NF001299">
    <property type="entry name" value="PRK00241.1"/>
    <property type="match status" value="1"/>
</dbReference>
<dbReference type="GO" id="GO:0019677">
    <property type="term" value="P:NAD+ catabolic process"/>
    <property type="evidence" value="ECO:0007669"/>
    <property type="project" value="TreeGrafter"/>
</dbReference>
<dbReference type="SUPFAM" id="SSF55811">
    <property type="entry name" value="Nudix"/>
    <property type="match status" value="1"/>
</dbReference>
<dbReference type="InterPro" id="IPR015797">
    <property type="entry name" value="NUDIX_hydrolase-like_dom_sf"/>
</dbReference>
<dbReference type="InterPro" id="IPR020476">
    <property type="entry name" value="Nudix_hydrolase"/>
</dbReference>
<evidence type="ECO:0000256" key="7">
    <source>
        <dbReference type="ARBA" id="ARBA00022842"/>
    </source>
</evidence>